<feature type="active site" description="O-isoaspartyl threonine intermediate" evidence="1">
    <location>
        <position position="34"/>
    </location>
</feature>
<evidence type="ECO:0000256" key="1">
    <source>
        <dbReference type="PIRSR" id="PIRSR001220-1"/>
    </source>
</evidence>
<dbReference type="STRING" id="754252.PFREUD_18730"/>
<dbReference type="InterPro" id="IPR006034">
    <property type="entry name" value="Asparaginase/glutaminase-like"/>
</dbReference>
<dbReference type="AlphaFoldDB" id="D7GFQ4"/>
<dbReference type="Pfam" id="PF17763">
    <property type="entry name" value="Asparaginase_C"/>
    <property type="match status" value="1"/>
</dbReference>
<feature type="active site" evidence="3">
    <location>
        <position position="109"/>
    </location>
</feature>
<proteinExistence type="predicted"/>
<dbReference type="InterPro" id="IPR037152">
    <property type="entry name" value="L-asparaginase_N_sf"/>
</dbReference>
<dbReference type="CDD" id="cd08963">
    <property type="entry name" value="L-asparaginase_I"/>
    <property type="match status" value="1"/>
</dbReference>
<feature type="binding site" evidence="2">
    <location>
        <position position="78"/>
    </location>
    <ligand>
        <name>substrate</name>
    </ligand>
</feature>
<dbReference type="PROSITE" id="PS00917">
    <property type="entry name" value="ASN_GLN_ASE_2"/>
    <property type="match status" value="1"/>
</dbReference>
<dbReference type="Pfam" id="PF00710">
    <property type="entry name" value="Asparaginase"/>
    <property type="match status" value="1"/>
</dbReference>
<dbReference type="Proteomes" id="UP000000936">
    <property type="component" value="Chromosome"/>
</dbReference>
<gene>
    <name evidence="6" type="primary">ansA</name>
    <name evidence="6" type="ordered locus">PFREUD_18730</name>
</gene>
<dbReference type="HOGENOM" id="CLU_019134_2_3_11"/>
<dbReference type="InterPro" id="IPR036152">
    <property type="entry name" value="Asp/glu_Ase-like_sf"/>
</dbReference>
<dbReference type="SMART" id="SM00870">
    <property type="entry name" value="Asparaginase"/>
    <property type="match status" value="1"/>
</dbReference>
<evidence type="ECO:0000259" key="4">
    <source>
        <dbReference type="Pfam" id="PF00710"/>
    </source>
</evidence>
<dbReference type="Gene3D" id="3.40.50.40">
    <property type="match status" value="1"/>
</dbReference>
<evidence type="ECO:0000256" key="3">
    <source>
        <dbReference type="PROSITE-ProRule" id="PRU10100"/>
    </source>
</evidence>
<dbReference type="Gene3D" id="3.40.50.1170">
    <property type="entry name" value="L-asparaginase, N-terminal domain"/>
    <property type="match status" value="1"/>
</dbReference>
<feature type="domain" description="L-asparaginase N-terminal" evidence="4">
    <location>
        <begin position="25"/>
        <end position="202"/>
    </location>
</feature>
<dbReference type="GO" id="GO:0004067">
    <property type="term" value="F:asparaginase activity"/>
    <property type="evidence" value="ECO:0007669"/>
    <property type="project" value="UniProtKB-UniRule"/>
</dbReference>
<dbReference type="PIRSF" id="PIRSF500176">
    <property type="entry name" value="L_ASNase"/>
    <property type="match status" value="1"/>
</dbReference>
<dbReference type="InterPro" id="IPR027473">
    <property type="entry name" value="L-asparaginase_C"/>
</dbReference>
<dbReference type="SUPFAM" id="SSF53774">
    <property type="entry name" value="Glutaminase/Asparaginase"/>
    <property type="match status" value="1"/>
</dbReference>
<dbReference type="InterPro" id="IPR027474">
    <property type="entry name" value="L-asparaginase_N"/>
</dbReference>
<evidence type="ECO:0000313" key="7">
    <source>
        <dbReference type="Proteomes" id="UP000000936"/>
    </source>
</evidence>
<dbReference type="eggNOG" id="COG0252">
    <property type="taxonomic scope" value="Bacteria"/>
</dbReference>
<protein>
    <submittedName>
        <fullName evidence="6">L-asparaginase I</fullName>
        <ecNumber evidence="6">3.5.1.1</ecNumber>
    </submittedName>
</protein>
<dbReference type="PROSITE" id="PS51732">
    <property type="entry name" value="ASN_GLN_ASE_3"/>
    <property type="match status" value="1"/>
</dbReference>
<evidence type="ECO:0000256" key="2">
    <source>
        <dbReference type="PIRSR" id="PIRSR001220-2"/>
    </source>
</evidence>
<dbReference type="EC" id="3.5.1.1" evidence="6"/>
<accession>D7GFQ4</accession>
<keyword evidence="7" id="KW-1185">Reference proteome</keyword>
<sequence>MTTTGQRPPARTATLLAPAERHTMRVHILYTGGTLGMVSTEHGLAPGADLESWLDRLLTDTDLADTITMTSFDHLIDSSNATPDDWALMVSQLWAARDRADAFIVLHGTDTMAYAASALSFALTGFGKPVVLTGAQYPLGVVGSDAAPNVTGALRAAVSGRFEGVALFFGHKLLSGNRATKTSSWAFQGFDSPSVPELARTGAPWQWIPQLPAGSGWDDPQPYARHDVPVVDLAPGITAARLAAALDPAPEAVILRAFGVGNMPSEEPGLAQVLDATVASGVPLVVTSQCYQADVLLGHYDAGYALLQAGAVGSGDMTLEATYAKLIFLLSQQLAPAEVSRFMSTNIAGELTEPQA</sequence>
<dbReference type="EMBL" id="FN806773">
    <property type="protein sequence ID" value="CBL57365.1"/>
    <property type="molecule type" value="Genomic_DNA"/>
</dbReference>
<feature type="domain" description="Asparaginase/glutaminase C-terminal" evidence="5">
    <location>
        <begin position="228"/>
        <end position="343"/>
    </location>
</feature>
<dbReference type="InterPro" id="IPR040919">
    <property type="entry name" value="Asparaginase_C"/>
</dbReference>
<dbReference type="PIRSF" id="PIRSF001220">
    <property type="entry name" value="L-ASNase_gatD"/>
    <property type="match status" value="1"/>
</dbReference>
<dbReference type="SFLD" id="SFLDS00057">
    <property type="entry name" value="Glutaminase/Asparaginase"/>
    <property type="match status" value="1"/>
</dbReference>
<dbReference type="PANTHER" id="PTHR11707">
    <property type="entry name" value="L-ASPARAGINASE"/>
    <property type="match status" value="1"/>
</dbReference>
<evidence type="ECO:0000259" key="5">
    <source>
        <dbReference type="Pfam" id="PF17763"/>
    </source>
</evidence>
<evidence type="ECO:0000313" key="6">
    <source>
        <dbReference type="EMBL" id="CBL57365.1"/>
    </source>
</evidence>
<dbReference type="InterPro" id="IPR027475">
    <property type="entry name" value="Asparaginase/glutaminase_AS2"/>
</dbReference>
<dbReference type="InterPro" id="IPR041725">
    <property type="entry name" value="L-asparaginase_I"/>
</dbReference>
<reference evidence="6 7" key="1">
    <citation type="journal article" date="2010" name="PLoS ONE">
        <title>The complete genome of Propionibacterium freudenreichii CIRM-BIA1, a hardy actinobacterium with food and probiotic applications.</title>
        <authorList>
            <person name="Falentin H."/>
            <person name="Deutsch S.M."/>
            <person name="Jan G."/>
            <person name="Loux V."/>
            <person name="Thierry A."/>
            <person name="Parayre S."/>
            <person name="Maillard M.B."/>
            <person name="Dherbecourt J."/>
            <person name="Cousin F.J."/>
            <person name="Jardin J."/>
            <person name="Siguier P."/>
            <person name="Couloux A."/>
            <person name="Barbe V."/>
            <person name="Vacherie B."/>
            <person name="Wincker P."/>
            <person name="Gibrat J.F."/>
            <person name="Gaillardin C."/>
            <person name="Lortal S."/>
        </authorList>
    </citation>
    <scope>NUCLEOTIDE SEQUENCE [LARGE SCALE GENOMIC DNA]</scope>
    <source>
        <strain evidence="7">ATCC 9614 / DSM 4902 / CIP 103027 / NCIMB 8099 / CIRM-BIA1</strain>
    </source>
</reference>
<dbReference type="PRINTS" id="PR00139">
    <property type="entry name" value="ASNGLNASE"/>
</dbReference>
<feature type="binding site" evidence="2">
    <location>
        <begin position="109"/>
        <end position="110"/>
    </location>
    <ligand>
        <name>substrate</name>
    </ligand>
</feature>
<keyword evidence="6" id="KW-0378">Hydrolase</keyword>
<name>D7GFQ4_PROFC</name>
<dbReference type="KEGG" id="pfr:PFREUD_18730"/>
<dbReference type="PANTHER" id="PTHR11707:SF28">
    <property type="entry name" value="60 KDA LYSOPHOSPHOLIPASE"/>
    <property type="match status" value="1"/>
</dbReference>
<organism evidence="6 7">
    <name type="scientific">Propionibacterium freudenreichii subsp. shermanii (strain ATCC 9614 / DSM 4902 / CIP 103027 / NCIMB 8099 / CIRM-BIA1)</name>
    <dbReference type="NCBI Taxonomy" id="754252"/>
    <lineage>
        <taxon>Bacteria</taxon>
        <taxon>Bacillati</taxon>
        <taxon>Actinomycetota</taxon>
        <taxon>Actinomycetes</taxon>
        <taxon>Propionibacteriales</taxon>
        <taxon>Propionibacteriaceae</taxon>
        <taxon>Propionibacterium</taxon>
    </lineage>
</organism>